<dbReference type="Proteomes" id="UP000308600">
    <property type="component" value="Unassembled WGS sequence"/>
</dbReference>
<organism evidence="1 2">
    <name type="scientific">Pluteus cervinus</name>
    <dbReference type="NCBI Taxonomy" id="181527"/>
    <lineage>
        <taxon>Eukaryota</taxon>
        <taxon>Fungi</taxon>
        <taxon>Dikarya</taxon>
        <taxon>Basidiomycota</taxon>
        <taxon>Agaricomycotina</taxon>
        <taxon>Agaricomycetes</taxon>
        <taxon>Agaricomycetidae</taxon>
        <taxon>Agaricales</taxon>
        <taxon>Pluteineae</taxon>
        <taxon>Pluteaceae</taxon>
        <taxon>Pluteus</taxon>
    </lineage>
</organism>
<accession>A0ACD3ADW5</accession>
<evidence type="ECO:0000313" key="2">
    <source>
        <dbReference type="Proteomes" id="UP000308600"/>
    </source>
</evidence>
<gene>
    <name evidence="1" type="ORF">BDN72DRAFT_308155</name>
</gene>
<keyword evidence="2" id="KW-1185">Reference proteome</keyword>
<reference evidence="1 2" key="1">
    <citation type="journal article" date="2019" name="Nat. Ecol. Evol.">
        <title>Megaphylogeny resolves global patterns of mushroom evolution.</title>
        <authorList>
            <person name="Varga T."/>
            <person name="Krizsan K."/>
            <person name="Foldi C."/>
            <person name="Dima B."/>
            <person name="Sanchez-Garcia M."/>
            <person name="Sanchez-Ramirez S."/>
            <person name="Szollosi G.J."/>
            <person name="Szarkandi J.G."/>
            <person name="Papp V."/>
            <person name="Albert L."/>
            <person name="Andreopoulos W."/>
            <person name="Angelini C."/>
            <person name="Antonin V."/>
            <person name="Barry K.W."/>
            <person name="Bougher N.L."/>
            <person name="Buchanan P."/>
            <person name="Buyck B."/>
            <person name="Bense V."/>
            <person name="Catcheside P."/>
            <person name="Chovatia M."/>
            <person name="Cooper J."/>
            <person name="Damon W."/>
            <person name="Desjardin D."/>
            <person name="Finy P."/>
            <person name="Geml J."/>
            <person name="Haridas S."/>
            <person name="Hughes K."/>
            <person name="Justo A."/>
            <person name="Karasinski D."/>
            <person name="Kautmanova I."/>
            <person name="Kiss B."/>
            <person name="Kocsube S."/>
            <person name="Kotiranta H."/>
            <person name="LaButti K.M."/>
            <person name="Lechner B.E."/>
            <person name="Liimatainen K."/>
            <person name="Lipzen A."/>
            <person name="Lukacs Z."/>
            <person name="Mihaltcheva S."/>
            <person name="Morgado L.N."/>
            <person name="Niskanen T."/>
            <person name="Noordeloos M.E."/>
            <person name="Ohm R.A."/>
            <person name="Ortiz-Santana B."/>
            <person name="Ovrebo C."/>
            <person name="Racz N."/>
            <person name="Riley R."/>
            <person name="Savchenko A."/>
            <person name="Shiryaev A."/>
            <person name="Soop K."/>
            <person name="Spirin V."/>
            <person name="Szebenyi C."/>
            <person name="Tomsovsky M."/>
            <person name="Tulloss R.E."/>
            <person name="Uehling J."/>
            <person name="Grigoriev I.V."/>
            <person name="Vagvolgyi C."/>
            <person name="Papp T."/>
            <person name="Martin F.M."/>
            <person name="Miettinen O."/>
            <person name="Hibbett D.S."/>
            <person name="Nagy L.G."/>
        </authorList>
    </citation>
    <scope>NUCLEOTIDE SEQUENCE [LARGE SCALE GENOMIC DNA]</scope>
    <source>
        <strain evidence="1 2">NL-1719</strain>
    </source>
</reference>
<protein>
    <submittedName>
        <fullName evidence="1">Uncharacterized protein</fullName>
    </submittedName>
</protein>
<sequence length="143" mass="16360">MDSREGCTWFPITRIRPPEVIRELINTYDESLDPQAREWWYSQFLATVDAALSQYSAPSGVWYLDYLGVLPEYQRRGIAKALVLPLREQAKLEGWKFALTTQTLENVRFYESLGFRIGRTLVIPGSSIGDVTVYVMVNGFDDG</sequence>
<name>A0ACD3ADW5_9AGAR</name>
<proteinExistence type="predicted"/>
<dbReference type="EMBL" id="ML208513">
    <property type="protein sequence ID" value="TFK63620.1"/>
    <property type="molecule type" value="Genomic_DNA"/>
</dbReference>
<evidence type="ECO:0000313" key="1">
    <source>
        <dbReference type="EMBL" id="TFK63620.1"/>
    </source>
</evidence>